<dbReference type="FunFam" id="1.25.40.10:FF:000348">
    <property type="entry name" value="Pentatricopeptide repeat-containing protein chloroplastic"/>
    <property type="match status" value="1"/>
</dbReference>
<feature type="repeat" description="PPR" evidence="3">
    <location>
        <begin position="316"/>
        <end position="350"/>
    </location>
</feature>
<dbReference type="InterPro" id="IPR046960">
    <property type="entry name" value="PPR_At4g14850-like_plant"/>
</dbReference>
<dbReference type="PROSITE" id="PS51375">
    <property type="entry name" value="PPR"/>
    <property type="match status" value="3"/>
</dbReference>
<dbReference type="InterPro" id="IPR002885">
    <property type="entry name" value="PPR_rpt"/>
</dbReference>
<dbReference type="PANTHER" id="PTHR47926:SF436">
    <property type="entry name" value="PENTATRICOPEPTIDE REPEAT-CONTAINING PROTEIN ELI1, CHLOROPLASTIC-LIKE ISOFORM X2"/>
    <property type="match status" value="1"/>
</dbReference>
<dbReference type="OrthoDB" id="1863268at2759"/>
<evidence type="ECO:0000256" key="3">
    <source>
        <dbReference type="PROSITE-ProRule" id="PRU00708"/>
    </source>
</evidence>
<dbReference type="GO" id="GO:0009451">
    <property type="term" value="P:RNA modification"/>
    <property type="evidence" value="ECO:0007669"/>
    <property type="project" value="InterPro"/>
</dbReference>
<feature type="repeat" description="PPR" evidence="3">
    <location>
        <begin position="215"/>
        <end position="249"/>
    </location>
</feature>
<comment type="caution">
    <text evidence="4">The sequence shown here is derived from an EMBL/GenBank/DDBJ whole genome shotgun (WGS) entry which is preliminary data.</text>
</comment>
<dbReference type="Pfam" id="PF20431">
    <property type="entry name" value="E_motif"/>
    <property type="match status" value="1"/>
</dbReference>
<dbReference type="InterPro" id="IPR046848">
    <property type="entry name" value="E_motif"/>
</dbReference>
<organism evidence="4 5">
    <name type="scientific">Tetracentron sinense</name>
    <name type="common">Spur-leaf</name>
    <dbReference type="NCBI Taxonomy" id="13715"/>
    <lineage>
        <taxon>Eukaryota</taxon>
        <taxon>Viridiplantae</taxon>
        <taxon>Streptophyta</taxon>
        <taxon>Embryophyta</taxon>
        <taxon>Tracheophyta</taxon>
        <taxon>Spermatophyta</taxon>
        <taxon>Magnoliopsida</taxon>
        <taxon>Trochodendrales</taxon>
        <taxon>Trochodendraceae</taxon>
        <taxon>Tetracentron</taxon>
    </lineage>
</organism>
<dbReference type="Gene3D" id="1.25.40.10">
    <property type="entry name" value="Tetratricopeptide repeat domain"/>
    <property type="match status" value="3"/>
</dbReference>
<name>A0A834ZHZ6_TETSI</name>
<proteinExistence type="inferred from homology"/>
<reference evidence="4 5" key="1">
    <citation type="submission" date="2020-04" db="EMBL/GenBank/DDBJ databases">
        <title>Plant Genome Project.</title>
        <authorList>
            <person name="Zhang R.-G."/>
        </authorList>
    </citation>
    <scope>NUCLEOTIDE SEQUENCE [LARGE SCALE GENOMIC DNA]</scope>
    <source>
        <strain evidence="4">YNK0</strain>
        <tissue evidence="4">Leaf</tissue>
    </source>
</reference>
<protein>
    <submittedName>
        <fullName evidence="4">Uncharacterized protein</fullName>
    </submittedName>
</protein>
<dbReference type="GO" id="GO:0003729">
    <property type="term" value="F:mRNA binding"/>
    <property type="evidence" value="ECO:0007669"/>
    <property type="project" value="UniProtKB-ARBA"/>
</dbReference>
<dbReference type="OMA" id="VHSYAKR"/>
<evidence type="ECO:0000313" key="4">
    <source>
        <dbReference type="EMBL" id="KAF8406947.1"/>
    </source>
</evidence>
<keyword evidence="2" id="KW-0677">Repeat</keyword>
<dbReference type="FunFam" id="1.25.40.10:FF:000690">
    <property type="entry name" value="Pentatricopeptide repeat-containing protein"/>
    <property type="match status" value="1"/>
</dbReference>
<dbReference type="PANTHER" id="PTHR47926">
    <property type="entry name" value="PENTATRICOPEPTIDE REPEAT-CONTAINING PROTEIN"/>
    <property type="match status" value="1"/>
</dbReference>
<evidence type="ECO:0000256" key="2">
    <source>
        <dbReference type="ARBA" id="ARBA00022737"/>
    </source>
</evidence>
<evidence type="ECO:0000256" key="1">
    <source>
        <dbReference type="ARBA" id="ARBA00006643"/>
    </source>
</evidence>
<dbReference type="NCBIfam" id="TIGR00756">
    <property type="entry name" value="PPR"/>
    <property type="match status" value="2"/>
</dbReference>
<dbReference type="Pfam" id="PF01535">
    <property type="entry name" value="PPR"/>
    <property type="match status" value="5"/>
</dbReference>
<comment type="similarity">
    <text evidence="1">Belongs to the PPR family. PCMP-H subfamily.</text>
</comment>
<feature type="repeat" description="PPR" evidence="3">
    <location>
        <begin position="184"/>
        <end position="214"/>
    </location>
</feature>
<keyword evidence="5" id="KW-1185">Reference proteome</keyword>
<gene>
    <name evidence="4" type="ORF">HHK36_006068</name>
</gene>
<dbReference type="InterPro" id="IPR011990">
    <property type="entry name" value="TPR-like_helical_dom_sf"/>
</dbReference>
<dbReference type="AlphaFoldDB" id="A0A834ZHZ6"/>
<accession>A0A834ZHZ6</accession>
<dbReference type="Pfam" id="PF13041">
    <property type="entry name" value="PPR_2"/>
    <property type="match status" value="1"/>
</dbReference>
<dbReference type="EMBL" id="JABCRI010000004">
    <property type="protein sequence ID" value="KAF8406947.1"/>
    <property type="molecule type" value="Genomic_DNA"/>
</dbReference>
<evidence type="ECO:0000313" key="5">
    <source>
        <dbReference type="Proteomes" id="UP000655225"/>
    </source>
</evidence>
<dbReference type="Proteomes" id="UP000655225">
    <property type="component" value="Unassembled WGS sequence"/>
</dbReference>
<sequence length="533" mass="59198">MIQKTVKTWKNNTPHNNGLLFLIEKCINLNQFKQIHAHLLKSYLPENPLSIGPLLSAAAVSGDTALFAYACSIFRYLLRRNTFMYNTMIRGYVQTHSPIPAIFCYLDMLNCGLIANNYTFPPLIKACTLLLPSSKLIGSLVHAHVVKFGFPDDPFVLSALIEFYSSVRDMVTAQGLFDGSPKRDVVLWTAMVDGYGKNGDVKNARELFDEMPERNAISWSAMMAAYSRISDFKEVLRLFEQMQEVGTKPNESVLVTILTACANLGALSQGMWVHSYAKRHNLDSNHILATALADMYSKCGCVESAFSVFEGIPNKDVSAWNAIISGVAMNGYARKSLELFSRMGVHGTKPTEATFIAILTACTHARLVDEGLKLFEQMGTLFKVEPQLEHYACVVDLLGRAGRLEEAEKFIEEKMGGLEGGDANVWGALLSACRTYGNVEVGNRVWKKLTNLRLGDCGTYVLLYNIYSEAGWEMQAKKVRRLMTEAGLKKKPGCSVIEVDGVVDEFLAGDLSHPQAREICMMLNSLFKVVNLE</sequence>